<dbReference type="PANTHER" id="PTHR43162">
    <property type="match status" value="1"/>
</dbReference>
<dbReference type="Gene3D" id="3.90.25.10">
    <property type="entry name" value="UDP-galactose 4-epimerase, domain 1"/>
    <property type="match status" value="1"/>
</dbReference>
<protein>
    <recommendedName>
        <fullName evidence="1">NAD(P)-binding domain-containing protein</fullName>
    </recommendedName>
</protein>
<gene>
    <name evidence="2" type="ORF">DEAC_c28080</name>
</gene>
<dbReference type="STRING" id="476652.DEAC_c28080"/>
<name>A0A0J1IKL3_9FIRM</name>
<evidence type="ECO:0000313" key="2">
    <source>
        <dbReference type="EMBL" id="KLU65256.1"/>
    </source>
</evidence>
<dbReference type="InterPro" id="IPR016040">
    <property type="entry name" value="NAD(P)-bd_dom"/>
</dbReference>
<dbReference type="InterPro" id="IPR051604">
    <property type="entry name" value="Ergot_Alk_Oxidoreductase"/>
</dbReference>
<comment type="caution">
    <text evidence="2">The sequence shown here is derived from an EMBL/GenBank/DDBJ whole genome shotgun (WGS) entry which is preliminary data.</text>
</comment>
<dbReference type="Pfam" id="PF13460">
    <property type="entry name" value="NAD_binding_10"/>
    <property type="match status" value="1"/>
</dbReference>
<dbReference type="Gene3D" id="3.40.50.720">
    <property type="entry name" value="NAD(P)-binding Rossmann-like Domain"/>
    <property type="match status" value="1"/>
</dbReference>
<accession>A0A0J1IKL3</accession>
<feature type="domain" description="NAD(P)-binding" evidence="1">
    <location>
        <begin position="7"/>
        <end position="192"/>
    </location>
</feature>
<keyword evidence="3" id="KW-1185">Reference proteome</keyword>
<dbReference type="Proteomes" id="UP000036356">
    <property type="component" value="Unassembled WGS sequence"/>
</dbReference>
<sequence length="293" mass="32109">MKITVLGSLGNINRNYLPRLIADGHDVTVITSSQDRVDAIHALGAKAAVGSNRNVNFLTETFKGSDVVYLMITGINPMSGTDMWQAAIELSENYKTAVQNSDVKNVVNLSSIGADNPKAGILYMYHFMEDALNSLEGVNIAHIRPVGFYSNLFADMQSLKTQQTILSTVSADITRGWVSPVDIADVAYALISHTQAGKSAKFVVSDWGTGNDWLKALAENEIEAKYQQIPVEALAANMKKIGFHEDTANRFVQMNCAGENADEFYASLRATDYHLGKVKLKDFAKVFAEAYKK</sequence>
<dbReference type="RefSeq" id="WP_047810639.1">
    <property type="nucleotide sequence ID" value="NZ_LDZY01000009.1"/>
</dbReference>
<dbReference type="PATRIC" id="fig|476652.3.peg.2943"/>
<dbReference type="SUPFAM" id="SSF51735">
    <property type="entry name" value="NAD(P)-binding Rossmann-fold domains"/>
    <property type="match status" value="1"/>
</dbReference>
<dbReference type="EMBL" id="LDZY01000009">
    <property type="protein sequence ID" value="KLU65256.1"/>
    <property type="molecule type" value="Genomic_DNA"/>
</dbReference>
<dbReference type="InterPro" id="IPR036291">
    <property type="entry name" value="NAD(P)-bd_dom_sf"/>
</dbReference>
<reference evidence="2 3" key="1">
    <citation type="submission" date="2015-06" db="EMBL/GenBank/DDBJ databases">
        <title>Draft genome of the moderately acidophilic sulfate reducer Candidatus Desulfosporosinus acididurans strain M1.</title>
        <authorList>
            <person name="Poehlein A."/>
            <person name="Petzsch P."/>
            <person name="Johnson B.D."/>
            <person name="Schloemann M."/>
            <person name="Daniel R."/>
            <person name="Muehling M."/>
        </authorList>
    </citation>
    <scope>NUCLEOTIDE SEQUENCE [LARGE SCALE GENOMIC DNA]</scope>
    <source>
        <strain evidence="2 3">M1</strain>
    </source>
</reference>
<dbReference type="AlphaFoldDB" id="A0A0J1IKL3"/>
<dbReference type="PANTHER" id="PTHR43162:SF1">
    <property type="entry name" value="PRESTALK A DIFFERENTIATION PROTEIN A"/>
    <property type="match status" value="1"/>
</dbReference>
<organism evidence="2 3">
    <name type="scientific">Desulfosporosinus acididurans</name>
    <dbReference type="NCBI Taxonomy" id="476652"/>
    <lineage>
        <taxon>Bacteria</taxon>
        <taxon>Bacillati</taxon>
        <taxon>Bacillota</taxon>
        <taxon>Clostridia</taxon>
        <taxon>Eubacteriales</taxon>
        <taxon>Desulfitobacteriaceae</taxon>
        <taxon>Desulfosporosinus</taxon>
    </lineage>
</organism>
<evidence type="ECO:0000259" key="1">
    <source>
        <dbReference type="Pfam" id="PF13460"/>
    </source>
</evidence>
<proteinExistence type="predicted"/>
<evidence type="ECO:0000313" key="3">
    <source>
        <dbReference type="Proteomes" id="UP000036356"/>
    </source>
</evidence>